<sequence length="83" mass="9780">MCSSVRILHTGPDWLYNCAGRMGLEVNLLNVWYTPLDIWFLSTPLKILLLQISWMRVVRLLKGYCHRKTCFFQNVSVTVYTRV</sequence>
<reference evidence="1" key="1">
    <citation type="submission" date="2016-05" db="EMBL/GenBank/DDBJ databases">
        <title>WGS assembly of Xenopus laevis.</title>
        <authorList>
            <person name="Session A."/>
            <person name="Uno Y."/>
            <person name="Kwon T."/>
            <person name="Chapman J."/>
            <person name="Toyoda A."/>
            <person name="Takahashi S."/>
            <person name="Fukui A."/>
            <person name="Hikosaka A."/>
            <person name="Putnam N."/>
            <person name="Stites J."/>
            <person name="Van Heeringen S."/>
            <person name="Quigley I."/>
            <person name="Heinz S."/>
            <person name="Hellsten U."/>
            <person name="Lyons J."/>
            <person name="Suzuki A."/>
            <person name="Kondo M."/>
            <person name="Ogino H."/>
            <person name="Ochi H."/>
            <person name="Bogdanovic O."/>
            <person name="Lister R."/>
            <person name="Georgiou G."/>
            <person name="Paranjpe S."/>
            <person name="Van Kruijsbergen I."/>
            <person name="Mozaffari S."/>
            <person name="Shu S."/>
            <person name="Schmutz J."/>
            <person name="Jenkins J."/>
            <person name="Grimwood J."/>
            <person name="Carlson J."/>
            <person name="Mitros T."/>
            <person name="Simakov O."/>
            <person name="Heald R."/>
            <person name="Miller K."/>
            <person name="Haudenschild C."/>
            <person name="Kuroki Y."/>
            <person name="Tanaka T."/>
            <person name="Michiue T."/>
            <person name="Watanabe M."/>
            <person name="Kinoshita T."/>
            <person name="Ohta Y."/>
            <person name="Mawaribuchi S."/>
            <person name="Suzuki Y."/>
            <person name="Haramoto Y."/>
            <person name="Yamamoto T."/>
            <person name="Takagi C."/>
            <person name="Kitzman J."/>
            <person name="Shendure J."/>
            <person name="Nakayama T."/>
            <person name="Izutsu Y."/>
            <person name="Robert J."/>
            <person name="Dichmann D."/>
            <person name="Flajnik M."/>
            <person name="Houston D."/>
            <person name="Marcotte E."/>
            <person name="Wallingford J."/>
            <person name="Ito Y."/>
            <person name="Asashima M."/>
            <person name="Ueno N."/>
            <person name="Matsuda Y."/>
            <person name="Jan Veenstra G."/>
            <person name="Fujiyama A."/>
            <person name="Harland R."/>
            <person name="Taira M."/>
            <person name="Rokhsar D.S."/>
        </authorList>
    </citation>
    <scope>NUCLEOTIDE SEQUENCE</scope>
    <source>
        <strain evidence="1">J</strain>
        <tissue evidence="1">Blood</tissue>
    </source>
</reference>
<protein>
    <submittedName>
        <fullName evidence="1">Uncharacterized protein</fullName>
    </submittedName>
</protein>
<dbReference type="EMBL" id="KV483922">
    <property type="protein sequence ID" value="OCT55556.1"/>
    <property type="molecule type" value="Genomic_DNA"/>
</dbReference>
<organism evidence="1">
    <name type="scientific">Xenopus laevis</name>
    <name type="common">African clawed frog</name>
    <dbReference type="NCBI Taxonomy" id="8355"/>
    <lineage>
        <taxon>Eukaryota</taxon>
        <taxon>Metazoa</taxon>
        <taxon>Chordata</taxon>
        <taxon>Craniata</taxon>
        <taxon>Vertebrata</taxon>
        <taxon>Euteleostomi</taxon>
        <taxon>Amphibia</taxon>
        <taxon>Batrachia</taxon>
        <taxon>Anura</taxon>
        <taxon>Pipoidea</taxon>
        <taxon>Pipidae</taxon>
        <taxon>Xenopodinae</taxon>
        <taxon>Xenopus</taxon>
        <taxon>Xenopus</taxon>
    </lineage>
</organism>
<dbReference type="AlphaFoldDB" id="A0A974BNW7"/>
<gene>
    <name evidence="1" type="ORF">XELAEV_18000715mg</name>
</gene>
<accession>A0A974BNW7</accession>
<proteinExistence type="predicted"/>
<dbReference type="Proteomes" id="UP000694892">
    <property type="component" value="Unassembled WGS sequence"/>
</dbReference>
<name>A0A974BNW7_XENLA</name>
<evidence type="ECO:0000313" key="1">
    <source>
        <dbReference type="EMBL" id="OCT55556.1"/>
    </source>
</evidence>